<dbReference type="AlphaFoldDB" id="A0A2A9NEY4"/>
<reference evidence="2 3" key="1">
    <citation type="submission" date="2014-02" db="EMBL/GenBank/DDBJ databases">
        <title>Transposable element dynamics among asymbiotic and ectomycorrhizal Amanita fungi.</title>
        <authorList>
            <consortium name="DOE Joint Genome Institute"/>
            <person name="Hess J."/>
            <person name="Skrede I."/>
            <person name="Wolfe B."/>
            <person name="LaButti K."/>
            <person name="Ohm R.A."/>
            <person name="Grigoriev I.V."/>
            <person name="Pringle A."/>
        </authorList>
    </citation>
    <scope>NUCLEOTIDE SEQUENCE [LARGE SCALE GENOMIC DNA]</scope>
    <source>
        <strain evidence="2 3">SKay4041</strain>
    </source>
</reference>
<dbReference type="Proteomes" id="UP000242287">
    <property type="component" value="Unassembled WGS sequence"/>
</dbReference>
<feature type="compositionally biased region" description="Low complexity" evidence="1">
    <location>
        <begin position="56"/>
        <end position="71"/>
    </location>
</feature>
<dbReference type="OrthoDB" id="3267542at2759"/>
<protein>
    <submittedName>
        <fullName evidence="2">Uncharacterized protein</fullName>
    </submittedName>
</protein>
<evidence type="ECO:0000313" key="3">
    <source>
        <dbReference type="Proteomes" id="UP000242287"/>
    </source>
</evidence>
<dbReference type="EMBL" id="KZ302025">
    <property type="protein sequence ID" value="PFH49565.1"/>
    <property type="molecule type" value="Genomic_DNA"/>
</dbReference>
<accession>A0A2A9NEY4</accession>
<gene>
    <name evidence="2" type="ORF">AMATHDRAFT_4782</name>
</gene>
<evidence type="ECO:0000313" key="2">
    <source>
        <dbReference type="EMBL" id="PFH49565.1"/>
    </source>
</evidence>
<proteinExistence type="predicted"/>
<keyword evidence="3" id="KW-1185">Reference proteome</keyword>
<feature type="region of interest" description="Disordered" evidence="1">
    <location>
        <begin position="41"/>
        <end position="97"/>
    </location>
</feature>
<name>A0A2A9NEY4_9AGAR</name>
<evidence type="ECO:0000256" key="1">
    <source>
        <dbReference type="SAM" id="MobiDB-lite"/>
    </source>
</evidence>
<sequence>MAFFSSASSRPILPPLQSLNLPIPVMRAALAYEDASDHESCRAPLKSTRNHNRHVSISSSITSRSPSPLQSGCSAAQPPVSRSPAPSPTNESTGRGDLKFRLVPCSFESADAFVYVPPSGTASSVTTTVSNDMKGQELGARPLLLVGPAVTELRQPSQKLAKGARVHPYRIVRSTSSIKLREM</sequence>
<organism evidence="2 3">
    <name type="scientific">Amanita thiersii Skay4041</name>
    <dbReference type="NCBI Taxonomy" id="703135"/>
    <lineage>
        <taxon>Eukaryota</taxon>
        <taxon>Fungi</taxon>
        <taxon>Dikarya</taxon>
        <taxon>Basidiomycota</taxon>
        <taxon>Agaricomycotina</taxon>
        <taxon>Agaricomycetes</taxon>
        <taxon>Agaricomycetidae</taxon>
        <taxon>Agaricales</taxon>
        <taxon>Pluteineae</taxon>
        <taxon>Amanitaceae</taxon>
        <taxon>Amanita</taxon>
    </lineage>
</organism>